<evidence type="ECO:0000256" key="1">
    <source>
        <dbReference type="ARBA" id="ARBA00007637"/>
    </source>
</evidence>
<dbReference type="Gene3D" id="3.40.50.720">
    <property type="entry name" value="NAD(P)-binding Rossmann-like Domain"/>
    <property type="match status" value="1"/>
</dbReference>
<evidence type="ECO:0000313" key="3">
    <source>
        <dbReference type="EMBL" id="MCH5598735.1"/>
    </source>
</evidence>
<evidence type="ECO:0000259" key="2">
    <source>
        <dbReference type="Pfam" id="PF01370"/>
    </source>
</evidence>
<dbReference type="PANTHER" id="PTHR43000">
    <property type="entry name" value="DTDP-D-GLUCOSE 4,6-DEHYDRATASE-RELATED"/>
    <property type="match status" value="1"/>
</dbReference>
<gene>
    <name evidence="3" type="ORF">MKP09_12855</name>
</gene>
<dbReference type="RefSeq" id="WP_240830409.1">
    <property type="nucleotide sequence ID" value="NZ_JAKWBL010000002.1"/>
</dbReference>
<name>A0ABS9SK94_9BACT</name>
<comment type="caution">
    <text evidence="3">The sequence shown here is derived from an EMBL/GenBank/DDBJ whole genome shotgun (WGS) entry which is preliminary data.</text>
</comment>
<keyword evidence="4" id="KW-1185">Reference proteome</keyword>
<dbReference type="InterPro" id="IPR001509">
    <property type="entry name" value="Epimerase_deHydtase"/>
</dbReference>
<accession>A0ABS9SK94</accession>
<organism evidence="3 4">
    <name type="scientific">Niabella ginsengisoli</name>
    <dbReference type="NCBI Taxonomy" id="522298"/>
    <lineage>
        <taxon>Bacteria</taxon>
        <taxon>Pseudomonadati</taxon>
        <taxon>Bacteroidota</taxon>
        <taxon>Chitinophagia</taxon>
        <taxon>Chitinophagales</taxon>
        <taxon>Chitinophagaceae</taxon>
        <taxon>Niabella</taxon>
    </lineage>
</organism>
<comment type="similarity">
    <text evidence="1">Belongs to the NAD(P)-dependent epimerase/dehydratase family.</text>
</comment>
<feature type="domain" description="NAD-dependent epimerase/dehydratase" evidence="2">
    <location>
        <begin position="6"/>
        <end position="218"/>
    </location>
</feature>
<dbReference type="InterPro" id="IPR036291">
    <property type="entry name" value="NAD(P)-bd_dom_sf"/>
</dbReference>
<protein>
    <submittedName>
        <fullName evidence="3">NAD-dependent epimerase/dehydratase family protein</fullName>
    </submittedName>
</protein>
<proteinExistence type="inferred from homology"/>
<evidence type="ECO:0000313" key="4">
    <source>
        <dbReference type="Proteomes" id="UP001202248"/>
    </source>
</evidence>
<dbReference type="Pfam" id="PF01370">
    <property type="entry name" value="Epimerase"/>
    <property type="match status" value="1"/>
</dbReference>
<sequence>MHKNLLFTGGNGFLGLNVIPLLKNKGFNVRSLGFQNCDINIDITKPFPELTEKIDIVFHAAGKAHSVPKTDKEIEAFYNVNYKGTKGLCEALQKSPPEYFIFISTVAVYGLNTGEDIDENYPLTGIDPYAKSKILAENYLIEWAAKNNVKLFILRPSLIAGKNAPGNLGDMIKAIKNGKYLNIAGGLAQKSILWIEDFVDIVELIIKSDRNLGIYNVCDNHQPTFFELSAKIAKLLGKKTPGNVPYFIAKSLALVGDIIGRKFPLNSKRLEKIVKPLTFSNNKIKSELGWIASNTVNKFVV</sequence>
<reference evidence="3 4" key="1">
    <citation type="submission" date="2022-02" db="EMBL/GenBank/DDBJ databases">
        <authorList>
            <person name="Min J."/>
        </authorList>
    </citation>
    <scope>NUCLEOTIDE SEQUENCE [LARGE SCALE GENOMIC DNA]</scope>
    <source>
        <strain evidence="3 4">GR10-1</strain>
    </source>
</reference>
<dbReference type="SUPFAM" id="SSF51735">
    <property type="entry name" value="NAD(P)-binding Rossmann-fold domains"/>
    <property type="match status" value="1"/>
</dbReference>
<dbReference type="EMBL" id="JAKWBL010000002">
    <property type="protein sequence ID" value="MCH5598735.1"/>
    <property type="molecule type" value="Genomic_DNA"/>
</dbReference>
<dbReference type="Proteomes" id="UP001202248">
    <property type="component" value="Unassembled WGS sequence"/>
</dbReference>